<dbReference type="GO" id="GO:0003677">
    <property type="term" value="F:DNA binding"/>
    <property type="evidence" value="ECO:0007669"/>
    <property type="project" value="InterPro"/>
</dbReference>
<dbReference type="InParanoid" id="A0A1Y1XY76"/>
<dbReference type="PROSITE" id="PS51299">
    <property type="entry name" value="HTH_APSES"/>
    <property type="match status" value="1"/>
</dbReference>
<feature type="compositionally biased region" description="Polar residues" evidence="1">
    <location>
        <begin position="154"/>
        <end position="163"/>
    </location>
</feature>
<evidence type="ECO:0000313" key="3">
    <source>
        <dbReference type="EMBL" id="ORX90314.1"/>
    </source>
</evidence>
<feature type="compositionally biased region" description="Acidic residues" evidence="1">
    <location>
        <begin position="180"/>
        <end position="192"/>
    </location>
</feature>
<reference evidence="3 4" key="1">
    <citation type="submission" date="2016-07" db="EMBL/GenBank/DDBJ databases">
        <title>Pervasive Adenine N6-methylation of Active Genes in Fungi.</title>
        <authorList>
            <consortium name="DOE Joint Genome Institute"/>
            <person name="Mondo S.J."/>
            <person name="Dannebaum R.O."/>
            <person name="Kuo R.C."/>
            <person name="Labutti K."/>
            <person name="Haridas S."/>
            <person name="Kuo A."/>
            <person name="Salamov A."/>
            <person name="Ahrendt S.R."/>
            <person name="Lipzen A."/>
            <person name="Sullivan W."/>
            <person name="Andreopoulos W.B."/>
            <person name="Clum A."/>
            <person name="Lindquist E."/>
            <person name="Daum C."/>
            <person name="Ramamoorthy G.K."/>
            <person name="Gryganskyi A."/>
            <person name="Culley D."/>
            <person name="Magnuson J.K."/>
            <person name="James T.Y."/>
            <person name="O'Malley M.A."/>
            <person name="Stajich J.E."/>
            <person name="Spatafora J.W."/>
            <person name="Visel A."/>
            <person name="Grigoriev I.V."/>
        </authorList>
    </citation>
    <scope>NUCLEOTIDE SEQUENCE [LARGE SCALE GENOMIC DNA]</scope>
    <source>
        <strain evidence="3 4">CBS 931.73</strain>
    </source>
</reference>
<comment type="caution">
    <text evidence="3">The sequence shown here is derived from an EMBL/GenBank/DDBJ whole genome shotgun (WGS) entry which is preliminary data.</text>
</comment>
<dbReference type="Gene3D" id="3.10.260.10">
    <property type="entry name" value="Transcription regulator HTH, APSES-type DNA-binding domain"/>
    <property type="match status" value="1"/>
</dbReference>
<feature type="compositionally biased region" description="Acidic residues" evidence="1">
    <location>
        <begin position="675"/>
        <end position="686"/>
    </location>
</feature>
<dbReference type="STRING" id="1314790.A0A1Y1XY76"/>
<dbReference type="EMBL" id="MCFE01000386">
    <property type="protein sequence ID" value="ORX90314.1"/>
    <property type="molecule type" value="Genomic_DNA"/>
</dbReference>
<feature type="region of interest" description="Disordered" evidence="1">
    <location>
        <begin position="154"/>
        <end position="192"/>
    </location>
</feature>
<dbReference type="InterPro" id="IPR036887">
    <property type="entry name" value="HTH_APSES_sf"/>
</dbReference>
<accession>A0A1Y1XY76</accession>
<dbReference type="InterPro" id="IPR057511">
    <property type="entry name" value="WH_GDS1"/>
</dbReference>
<feature type="compositionally biased region" description="Basic residues" evidence="1">
    <location>
        <begin position="422"/>
        <end position="431"/>
    </location>
</feature>
<feature type="compositionally biased region" description="Polar residues" evidence="1">
    <location>
        <begin position="640"/>
        <end position="658"/>
    </location>
</feature>
<feature type="region of interest" description="Disordered" evidence="1">
    <location>
        <begin position="224"/>
        <end position="256"/>
    </location>
</feature>
<keyword evidence="4" id="KW-1185">Reference proteome</keyword>
<dbReference type="InterPro" id="IPR003163">
    <property type="entry name" value="Tscrpt_reg_HTH_APSES-type"/>
</dbReference>
<evidence type="ECO:0000256" key="1">
    <source>
        <dbReference type="SAM" id="MobiDB-lite"/>
    </source>
</evidence>
<feature type="compositionally biased region" description="Polar residues" evidence="1">
    <location>
        <begin position="404"/>
        <end position="421"/>
    </location>
</feature>
<evidence type="ECO:0000259" key="2">
    <source>
        <dbReference type="PROSITE" id="PS51299"/>
    </source>
</evidence>
<dbReference type="Pfam" id="PF25318">
    <property type="entry name" value="WHD_GDS1"/>
    <property type="match status" value="1"/>
</dbReference>
<feature type="domain" description="HTH APSES-type" evidence="2">
    <location>
        <begin position="454"/>
        <end position="569"/>
    </location>
</feature>
<name>A0A1Y1XY76_9FUNG</name>
<gene>
    <name evidence="3" type="ORF">K493DRAFT_409934</name>
</gene>
<feature type="compositionally biased region" description="Polar residues" evidence="1">
    <location>
        <begin position="224"/>
        <end position="242"/>
    </location>
</feature>
<sequence>MGNTPCSSQEIANCIVKYRLAVLGGPNPSATVSARIGQYLEYSSRLQSSNSALLAKLEDRANPSNAKYYLPYGNGSQLPTELPGSLSRKRPSSLMDQPMKRIKPNFLEESEMVASLPFEDSWNGDNASAIAIDLYDQNRNAFNFDTIIPIEYESSSDNSTCEESPNDGDESVDDRTDMDSSSECELEPSDFCEDMMNGDLEFDFLTNMDSSQDTGLSALLSDQGFHSDSAHSTESGASSESPLMTPEPSPRRDSESLDAISTIQPSFFDDAFLNQGAPPDAKCDIHDALSIETLQIPELDELLGINGIGHGNDNITTSSKMDILIMDPEPISTDQLLDSKSIDQSEIAQADDSLNGLLTSPALERTVAAPHPVDEVSSFLRFEDLEKDVVNTTADTKVMPAAPQSHSKLSQPIPSSTQSAKTKSRSTKHKGRVTAGAEFNPNMLISPVASISPQIYITMVESLPFYVTTVGPAEGLINTYQLLRRYDSGYVNATTLLSVGGVESEKEQAVVLSLEVGRIRIRRRESPLFGTWIPLQRARQLAATCSLQHKLGPFLDYDLSNYFPSQLPPHIAAFNPAQVSSRLKQFMRSRAASLKPRDNYVANIGIAPRCLHPTSKSFFSGVGHQLNQILGLQSKQMKSYSALDDSTSSRRPSKSKANPNDLDEIQPDTAYSIEEGSEVDGEEFSDDISSFLDLDNPDHFTEVESVSSVAEDM</sequence>
<dbReference type="OrthoDB" id="5597783at2759"/>
<proteinExistence type="predicted"/>
<organism evidence="3 4">
    <name type="scientific">Basidiobolus meristosporus CBS 931.73</name>
    <dbReference type="NCBI Taxonomy" id="1314790"/>
    <lineage>
        <taxon>Eukaryota</taxon>
        <taxon>Fungi</taxon>
        <taxon>Fungi incertae sedis</taxon>
        <taxon>Zoopagomycota</taxon>
        <taxon>Entomophthoromycotina</taxon>
        <taxon>Basidiobolomycetes</taxon>
        <taxon>Basidiobolales</taxon>
        <taxon>Basidiobolaceae</taxon>
        <taxon>Basidiobolus</taxon>
    </lineage>
</organism>
<dbReference type="Proteomes" id="UP000193498">
    <property type="component" value="Unassembled WGS sequence"/>
</dbReference>
<feature type="region of interest" description="Disordered" evidence="1">
    <location>
        <begin position="399"/>
        <end position="431"/>
    </location>
</feature>
<dbReference type="AlphaFoldDB" id="A0A1Y1XY76"/>
<evidence type="ECO:0000313" key="4">
    <source>
        <dbReference type="Proteomes" id="UP000193498"/>
    </source>
</evidence>
<feature type="region of interest" description="Disordered" evidence="1">
    <location>
        <begin position="640"/>
        <end position="696"/>
    </location>
</feature>
<dbReference type="SUPFAM" id="SSF54616">
    <property type="entry name" value="DNA-binding domain of Mlu1-box binding protein MBP1"/>
    <property type="match status" value="1"/>
</dbReference>
<protein>
    <recommendedName>
        <fullName evidence="2">HTH APSES-type domain-containing protein</fullName>
    </recommendedName>
</protein>